<dbReference type="OrthoDB" id="9934155at2"/>
<proteinExistence type="predicted"/>
<keyword evidence="2" id="KW-1185">Reference proteome</keyword>
<gene>
    <name evidence="1" type="ORF">ARMA_0957</name>
</gene>
<dbReference type="AlphaFoldDB" id="A0A0N0RFF0"/>
<evidence type="ECO:0000313" key="2">
    <source>
        <dbReference type="Proteomes" id="UP000037784"/>
    </source>
</evidence>
<dbReference type="InParanoid" id="A0A0N0RFF0"/>
<reference evidence="1 2" key="1">
    <citation type="journal article" date="2015" name="Genome Announc.">
        <title>Draft Genome Sequence of a Heterotrophic Facultative Anaerobic Thermophilic Bacterium, Ardenticatena maritima Strain 110ST.</title>
        <authorList>
            <person name="Kawaichi S."/>
            <person name="Yoshida T."/>
            <person name="Sako Y."/>
            <person name="Nakamura R."/>
        </authorList>
    </citation>
    <scope>NUCLEOTIDE SEQUENCE [LARGE SCALE GENOMIC DNA]</scope>
    <source>
        <strain evidence="1 2">110S</strain>
    </source>
</reference>
<organism evidence="1 2">
    <name type="scientific">Ardenticatena maritima</name>
    <dbReference type="NCBI Taxonomy" id="872965"/>
    <lineage>
        <taxon>Bacteria</taxon>
        <taxon>Bacillati</taxon>
        <taxon>Chloroflexota</taxon>
        <taxon>Ardenticatenia</taxon>
        <taxon>Ardenticatenales</taxon>
        <taxon>Ardenticatenaceae</taxon>
        <taxon>Ardenticatena</taxon>
    </lineage>
</organism>
<dbReference type="EMBL" id="BBZA01000062">
    <property type="protein sequence ID" value="GAP62534.1"/>
    <property type="molecule type" value="Genomic_DNA"/>
</dbReference>
<name>A0A0N0RFF0_9CHLR</name>
<protein>
    <submittedName>
        <fullName evidence="1">Uncharacterized protein</fullName>
    </submittedName>
</protein>
<sequence length="271" mass="30682">MAYTVIACDMFHFADDPDHEIEIPGFLTKEAAIEYARRRVRRSVEELRKPGQTAEELRNLWYTFGEDCRVVGPEGVIYRASVELDDFIRHPATPEACDYLALYESLLPEDFALTCEWAAGAMPPPHHYEYRIALHPYEPPPDTDEALPPRLHGEITFWPDYPGADVPVWQETFFVGTPASLRVYALLAEGGFLAEGTHPEAGATPVGGETVSLDVTAQGRTWHIRSTHLPPEQRAFLLEVVMPAVRQMVPTAVWERLEARRRAYHEGREAE</sequence>
<accession>A0A0N0RFF0</accession>
<comment type="caution">
    <text evidence="1">The sequence shown here is derived from an EMBL/GenBank/DDBJ whole genome shotgun (WGS) entry which is preliminary data.</text>
</comment>
<dbReference type="RefSeq" id="WP_054492447.1">
    <property type="nucleotide sequence ID" value="NZ_BBZA01000062.1"/>
</dbReference>
<reference evidence="2" key="2">
    <citation type="submission" date="2015-08" db="EMBL/GenBank/DDBJ databases">
        <title>Draft Genome Sequence of a Heterotrophic Facultative Anaerobic Bacterium Ardenticatena maritima Strain 110S.</title>
        <authorList>
            <person name="Kawaichi S."/>
            <person name="Yoshida T."/>
            <person name="Sako Y."/>
            <person name="Nakamura R."/>
        </authorList>
    </citation>
    <scope>NUCLEOTIDE SEQUENCE [LARGE SCALE GENOMIC DNA]</scope>
    <source>
        <strain evidence="2">110S</strain>
    </source>
</reference>
<evidence type="ECO:0000313" key="1">
    <source>
        <dbReference type="EMBL" id="GAP62534.1"/>
    </source>
</evidence>
<dbReference type="Proteomes" id="UP000037784">
    <property type="component" value="Unassembled WGS sequence"/>
</dbReference>